<evidence type="ECO:0000256" key="3">
    <source>
        <dbReference type="ARBA" id="ARBA00022448"/>
    </source>
</evidence>
<dbReference type="InParanoid" id="F1A1R5"/>
<keyword evidence="9" id="KW-0812">Transmembrane</keyword>
<name>F1A1R5_DICPU</name>
<dbReference type="OrthoDB" id="14535at2759"/>
<evidence type="ECO:0000256" key="2">
    <source>
        <dbReference type="ARBA" id="ARBA00009508"/>
    </source>
</evidence>
<dbReference type="VEuPathDB" id="AmoebaDB:DICPUDRAFT_158497"/>
<dbReference type="GeneID" id="10504919"/>
<evidence type="ECO:0000256" key="5">
    <source>
        <dbReference type="ARBA" id="ARBA00022792"/>
    </source>
</evidence>
<comment type="similarity">
    <text evidence="2">Belongs to the complex I LYR family.</text>
</comment>
<dbReference type="STRING" id="5786.F1A1R5"/>
<keyword evidence="11" id="KW-1185">Reference proteome</keyword>
<feature type="transmembrane region" description="Helical" evidence="9">
    <location>
        <begin position="60"/>
        <end position="82"/>
    </location>
</feature>
<dbReference type="RefSeq" id="XP_003293610.1">
    <property type="nucleotide sequence ID" value="XM_003293562.1"/>
</dbReference>
<keyword evidence="7" id="KW-0496">Mitochondrion</keyword>
<proteinExistence type="inferred from homology"/>
<protein>
    <submittedName>
        <fullName evidence="10">NADH dehydrogenase</fullName>
    </submittedName>
</protein>
<dbReference type="GO" id="GO:0005743">
    <property type="term" value="C:mitochondrial inner membrane"/>
    <property type="evidence" value="ECO:0007669"/>
    <property type="project" value="UniProtKB-SubCell"/>
</dbReference>
<accession>F1A1R5</accession>
<comment type="subcellular location">
    <subcellularLocation>
        <location evidence="1">Mitochondrion inner membrane</location>
        <topology evidence="1">Peripheral membrane protein</topology>
        <orientation evidence="1">Matrix side</orientation>
    </subcellularLocation>
</comment>
<evidence type="ECO:0000256" key="6">
    <source>
        <dbReference type="ARBA" id="ARBA00022982"/>
    </source>
</evidence>
<evidence type="ECO:0000313" key="11">
    <source>
        <dbReference type="Proteomes" id="UP000001064"/>
    </source>
</evidence>
<dbReference type="PANTHER" id="PTHR12964">
    <property type="entry name" value="NADH-UBIQUINONE OXIDOREDUCTASE B14 SUBUNIT"/>
    <property type="match status" value="1"/>
</dbReference>
<dbReference type="AlphaFoldDB" id="F1A1R5"/>
<keyword evidence="6" id="KW-0249">Electron transport</keyword>
<dbReference type="Proteomes" id="UP000001064">
    <property type="component" value="Unassembled WGS sequence"/>
</dbReference>
<keyword evidence="3" id="KW-0813">Transport</keyword>
<keyword evidence="9" id="KW-1133">Transmembrane helix</keyword>
<dbReference type="InterPro" id="IPR016488">
    <property type="entry name" value="NADH_Ub_cplx-1_asu_su-6"/>
</dbReference>
<organism evidence="10 11">
    <name type="scientific">Dictyostelium purpureum</name>
    <name type="common">Slime mold</name>
    <dbReference type="NCBI Taxonomy" id="5786"/>
    <lineage>
        <taxon>Eukaryota</taxon>
        <taxon>Amoebozoa</taxon>
        <taxon>Evosea</taxon>
        <taxon>Eumycetozoa</taxon>
        <taxon>Dictyostelia</taxon>
        <taxon>Dictyosteliales</taxon>
        <taxon>Dictyosteliaceae</taxon>
        <taxon>Dictyostelium</taxon>
    </lineage>
</organism>
<dbReference type="OMA" id="RSHVVNY"/>
<evidence type="ECO:0000256" key="4">
    <source>
        <dbReference type="ARBA" id="ARBA00022660"/>
    </source>
</evidence>
<dbReference type="GO" id="GO:0045271">
    <property type="term" value="C:respiratory chain complex I"/>
    <property type="evidence" value="ECO:0000318"/>
    <property type="project" value="GO_Central"/>
</dbReference>
<evidence type="ECO:0000256" key="8">
    <source>
        <dbReference type="ARBA" id="ARBA00023136"/>
    </source>
</evidence>
<dbReference type="eggNOG" id="KOG3426">
    <property type="taxonomic scope" value="Eukaryota"/>
</dbReference>
<evidence type="ECO:0000256" key="9">
    <source>
        <dbReference type="SAM" id="Phobius"/>
    </source>
</evidence>
<gene>
    <name evidence="10" type="ORF">DICPUDRAFT_158497</name>
</gene>
<dbReference type="EMBL" id="GL871383">
    <property type="protein sequence ID" value="EGC29873.1"/>
    <property type="molecule type" value="Genomic_DNA"/>
</dbReference>
<keyword evidence="5" id="KW-0999">Mitochondrion inner membrane</keyword>
<evidence type="ECO:0000256" key="7">
    <source>
        <dbReference type="ARBA" id="ARBA00023128"/>
    </source>
</evidence>
<sequence>MASNMQAIKQMRPAIVSLTQQQARKRCFKLYRNCMRSVPHLIQHYNLSYNISEMKARIRAIIISMTISVMIAIATSITTTIATKPIEILTANFEQFKDVEEVSQLDRLAFIGETELFDAMSLLKTRSHVVNYFDTPLESKANNRYDQLRLALEGKKKVEI</sequence>
<keyword evidence="8 9" id="KW-0472">Membrane</keyword>
<dbReference type="PANTHER" id="PTHR12964:SF0">
    <property type="entry name" value="NADH DEHYDROGENASE [UBIQUINONE] 1 ALPHA SUBCOMPLEX SUBUNIT 6"/>
    <property type="match status" value="1"/>
</dbReference>
<keyword evidence="4" id="KW-0679">Respiratory chain</keyword>
<dbReference type="KEGG" id="dpp:DICPUDRAFT_158497"/>
<reference evidence="11" key="1">
    <citation type="journal article" date="2011" name="Genome Biol.">
        <title>Comparative genomics of the social amoebae Dictyostelium discoideum and Dictyostelium purpureum.</title>
        <authorList>
            <consortium name="US DOE Joint Genome Institute (JGI-PGF)"/>
            <person name="Sucgang R."/>
            <person name="Kuo A."/>
            <person name="Tian X."/>
            <person name="Salerno W."/>
            <person name="Parikh A."/>
            <person name="Feasley C.L."/>
            <person name="Dalin E."/>
            <person name="Tu H."/>
            <person name="Huang E."/>
            <person name="Barry K."/>
            <person name="Lindquist E."/>
            <person name="Shapiro H."/>
            <person name="Bruce D."/>
            <person name="Schmutz J."/>
            <person name="Salamov A."/>
            <person name="Fey P."/>
            <person name="Gaudet P."/>
            <person name="Anjard C."/>
            <person name="Babu M.M."/>
            <person name="Basu S."/>
            <person name="Bushmanova Y."/>
            <person name="van der Wel H."/>
            <person name="Katoh-Kurasawa M."/>
            <person name="Dinh C."/>
            <person name="Coutinho P.M."/>
            <person name="Saito T."/>
            <person name="Elias M."/>
            <person name="Schaap P."/>
            <person name="Kay R.R."/>
            <person name="Henrissat B."/>
            <person name="Eichinger L."/>
            <person name="Rivero F."/>
            <person name="Putnam N.H."/>
            <person name="West C.M."/>
            <person name="Loomis W.F."/>
            <person name="Chisholm R.L."/>
            <person name="Shaulsky G."/>
            <person name="Strassmann J.E."/>
            <person name="Queller D.C."/>
            <person name="Kuspa A."/>
            <person name="Grigoriev I.V."/>
        </authorList>
    </citation>
    <scope>NUCLEOTIDE SEQUENCE [LARGE SCALE GENOMIC DNA]</scope>
    <source>
        <strain evidence="11">QSDP1</strain>
    </source>
</reference>
<evidence type="ECO:0000256" key="1">
    <source>
        <dbReference type="ARBA" id="ARBA00004443"/>
    </source>
</evidence>
<dbReference type="FunCoup" id="F1A1R5">
    <property type="interactions" value="286"/>
</dbReference>
<evidence type="ECO:0000313" key="10">
    <source>
        <dbReference type="EMBL" id="EGC29873.1"/>
    </source>
</evidence>